<dbReference type="Gramene" id="RZC76243">
    <property type="protein sequence ID" value="RZC76243"/>
    <property type="gene ID" value="C5167_000353"/>
</dbReference>
<evidence type="ECO:0000256" key="1">
    <source>
        <dbReference type="SAM" id="MobiDB-lite"/>
    </source>
</evidence>
<protein>
    <recommendedName>
        <fullName evidence="2">DUF7903 domain-containing protein</fullName>
    </recommendedName>
</protein>
<keyword evidence="4" id="KW-1185">Reference proteome</keyword>
<reference evidence="3 4" key="1">
    <citation type="journal article" date="2018" name="Science">
        <title>The opium poppy genome and morphinan production.</title>
        <authorList>
            <person name="Guo L."/>
            <person name="Winzer T."/>
            <person name="Yang X."/>
            <person name="Li Y."/>
            <person name="Ning Z."/>
            <person name="He Z."/>
            <person name="Teodor R."/>
            <person name="Lu Y."/>
            <person name="Bowser T.A."/>
            <person name="Graham I.A."/>
            <person name="Ye K."/>
        </authorList>
    </citation>
    <scope>NUCLEOTIDE SEQUENCE [LARGE SCALE GENOMIC DNA]</scope>
    <source>
        <strain evidence="4">cv. HN1</strain>
        <tissue evidence="3">Leaves</tissue>
    </source>
</reference>
<dbReference type="EMBL" id="CM010723">
    <property type="protein sequence ID" value="RZC76243.1"/>
    <property type="molecule type" value="Genomic_DNA"/>
</dbReference>
<dbReference type="AlphaFoldDB" id="A0A4Y7KSC0"/>
<gene>
    <name evidence="3" type="ORF">C5167_000353</name>
</gene>
<evidence type="ECO:0000313" key="4">
    <source>
        <dbReference type="Proteomes" id="UP000316621"/>
    </source>
</evidence>
<accession>A0A4Y7KSC0</accession>
<dbReference type="OMA" id="KCEMEEP"/>
<sequence>MRSMIKQCCYIQFQHSIMFGTRKQFSSSNTFEKLQKVSLGLPMAYIPPHKRQSKDNDNSPVPTPSLLVPDQFKKISYLGSSVEGGSTSDADQLPAHSVRMEPFRRLKSLQWKRWGEPFVLASDSLDCRGFVQSTPWVSITENIRSELLASFGNLREEMGSGEVGALLKPIFVIRIGKILFHGKNFSGGVTSRAAAESYFSHVGKSFWTNLPDSYMEFILATVIPKIRVDSEHTKEYYHVKVFDKCNPESLFQSNAELFSGHLKIHKIELNQKRCLVVDVSCLDKDLDLRLMLSTKRGLTTSVKGDAEKLTSLRHWLNVQHWILM</sequence>
<dbReference type="InterPro" id="IPR057225">
    <property type="entry name" value="DUF7903"/>
</dbReference>
<evidence type="ECO:0000259" key="2">
    <source>
        <dbReference type="Pfam" id="PF25475"/>
    </source>
</evidence>
<organism evidence="3 4">
    <name type="scientific">Papaver somniferum</name>
    <name type="common">Opium poppy</name>
    <dbReference type="NCBI Taxonomy" id="3469"/>
    <lineage>
        <taxon>Eukaryota</taxon>
        <taxon>Viridiplantae</taxon>
        <taxon>Streptophyta</taxon>
        <taxon>Embryophyta</taxon>
        <taxon>Tracheophyta</taxon>
        <taxon>Spermatophyta</taxon>
        <taxon>Magnoliopsida</taxon>
        <taxon>Ranunculales</taxon>
        <taxon>Papaveraceae</taxon>
        <taxon>Papaveroideae</taxon>
        <taxon>Papaver</taxon>
    </lineage>
</organism>
<evidence type="ECO:0000313" key="3">
    <source>
        <dbReference type="EMBL" id="RZC76243.1"/>
    </source>
</evidence>
<feature type="domain" description="DUF7903" evidence="2">
    <location>
        <begin position="88"/>
        <end position="310"/>
    </location>
</feature>
<name>A0A4Y7KSC0_PAPSO</name>
<dbReference type="PANTHER" id="PTHR35481">
    <property type="entry name" value="DNA-DIRECTED RNA POLYMERASE SUBUNIT ALPHA"/>
    <property type="match status" value="1"/>
</dbReference>
<dbReference type="PANTHER" id="PTHR35481:SF1">
    <property type="entry name" value="DNA-DIRECTED RNA POLYMERASE SUBUNIT ALPHA"/>
    <property type="match status" value="1"/>
</dbReference>
<feature type="region of interest" description="Disordered" evidence="1">
    <location>
        <begin position="48"/>
        <end position="67"/>
    </location>
</feature>
<proteinExistence type="predicted"/>
<dbReference type="Pfam" id="PF25475">
    <property type="entry name" value="DUF7903"/>
    <property type="match status" value="1"/>
</dbReference>
<dbReference type="Proteomes" id="UP000316621">
    <property type="component" value="Chromosome 9"/>
</dbReference>